<gene>
    <name evidence="1" type="ORF">LTRI10_LOCUS35426</name>
</gene>
<evidence type="ECO:0000313" key="1">
    <source>
        <dbReference type="EMBL" id="CAL1394958.1"/>
    </source>
</evidence>
<proteinExistence type="predicted"/>
<protein>
    <submittedName>
        <fullName evidence="1">Uncharacterized protein</fullName>
    </submittedName>
</protein>
<dbReference type="AlphaFoldDB" id="A0AAV2FB43"/>
<dbReference type="EMBL" id="OZ034819">
    <property type="protein sequence ID" value="CAL1394958.1"/>
    <property type="molecule type" value="Genomic_DNA"/>
</dbReference>
<accession>A0AAV2FB43</accession>
<sequence>MSSKAAQQDSFKEGLLRLKDDLLRFEERMKTLLIASLRDVKSFMKWQPPTPRIRFQWQMAMVIQLWFVLNLKKTKRSYT</sequence>
<name>A0AAV2FB43_9ROSI</name>
<keyword evidence="2" id="KW-1185">Reference proteome</keyword>
<evidence type="ECO:0000313" key="2">
    <source>
        <dbReference type="Proteomes" id="UP001497516"/>
    </source>
</evidence>
<organism evidence="1 2">
    <name type="scientific">Linum trigynum</name>
    <dbReference type="NCBI Taxonomy" id="586398"/>
    <lineage>
        <taxon>Eukaryota</taxon>
        <taxon>Viridiplantae</taxon>
        <taxon>Streptophyta</taxon>
        <taxon>Embryophyta</taxon>
        <taxon>Tracheophyta</taxon>
        <taxon>Spermatophyta</taxon>
        <taxon>Magnoliopsida</taxon>
        <taxon>eudicotyledons</taxon>
        <taxon>Gunneridae</taxon>
        <taxon>Pentapetalae</taxon>
        <taxon>rosids</taxon>
        <taxon>fabids</taxon>
        <taxon>Malpighiales</taxon>
        <taxon>Linaceae</taxon>
        <taxon>Linum</taxon>
    </lineage>
</organism>
<dbReference type="Proteomes" id="UP001497516">
    <property type="component" value="Chromosome 6"/>
</dbReference>
<reference evidence="1 2" key="1">
    <citation type="submission" date="2024-04" db="EMBL/GenBank/DDBJ databases">
        <authorList>
            <person name="Fracassetti M."/>
        </authorList>
    </citation>
    <scope>NUCLEOTIDE SEQUENCE [LARGE SCALE GENOMIC DNA]</scope>
</reference>